<dbReference type="Proteomes" id="UP000182360">
    <property type="component" value="Unassembled WGS sequence"/>
</dbReference>
<dbReference type="EMBL" id="FOFU01000006">
    <property type="protein sequence ID" value="SEQ58408.1"/>
    <property type="molecule type" value="Genomic_DNA"/>
</dbReference>
<gene>
    <name evidence="2" type="ORF">SAMN04487977_10683</name>
</gene>
<dbReference type="RefSeq" id="WP_074644128.1">
    <property type="nucleotide sequence ID" value="NZ_FOFU01000006.1"/>
</dbReference>
<evidence type="ECO:0008006" key="4">
    <source>
        <dbReference type="Google" id="ProtNLM"/>
    </source>
</evidence>
<protein>
    <recommendedName>
        <fullName evidence="4">Lipoprotein</fullName>
    </recommendedName>
</protein>
<proteinExistence type="predicted"/>
<dbReference type="PROSITE" id="PS51257">
    <property type="entry name" value="PROKAR_LIPOPROTEIN"/>
    <property type="match status" value="1"/>
</dbReference>
<accession>A0A1H9H850</accession>
<evidence type="ECO:0000313" key="2">
    <source>
        <dbReference type="EMBL" id="SEQ58408.1"/>
    </source>
</evidence>
<dbReference type="AlphaFoldDB" id="A0A1H9H850"/>
<evidence type="ECO:0000256" key="1">
    <source>
        <dbReference type="SAM" id="SignalP"/>
    </source>
</evidence>
<keyword evidence="3" id="KW-1185">Reference proteome</keyword>
<feature type="chain" id="PRO_5010183871" description="Lipoprotein" evidence="1">
    <location>
        <begin position="27"/>
        <end position="301"/>
    </location>
</feature>
<keyword evidence="1" id="KW-0732">Signal</keyword>
<reference evidence="2 3" key="1">
    <citation type="submission" date="2016-10" db="EMBL/GenBank/DDBJ databases">
        <authorList>
            <person name="de Groot N.N."/>
        </authorList>
    </citation>
    <scope>NUCLEOTIDE SEQUENCE [LARGE SCALE GENOMIC DNA]</scope>
    <source>
        <strain evidence="2 3">B25</strain>
    </source>
</reference>
<name>A0A1H9H850_9SPIR</name>
<dbReference type="OrthoDB" id="357629at2"/>
<sequence length="301" mass="34907">MFKKISKTYLPLIALFVLSLSFQSCKTTRSLAKEAIEPGAPEEATFIVAHDVVFPECEGSFKYIFFRLYNPAYKNPFYVANLLKGGIKMTKTEEVPDLSHAAINFSLDDSYYGLTLGGEHQFAEEECAIPENNKYMKNCDPTKSEQITYGLRVTEEEFEKTQQFVEHYKNSTDIKYAPSLNFKLAIFSLKRKFFAPKDHKQFGTLIYPEDAKNKKVDRKKKDDYLNDFVCSTFIGYVLYNNVESVSKFFDENNIKYEYMNVTDISLIPGMTPLFYSNWDNYLEAANAFVEEYPEFKEYLSN</sequence>
<evidence type="ECO:0000313" key="3">
    <source>
        <dbReference type="Proteomes" id="UP000182360"/>
    </source>
</evidence>
<feature type="signal peptide" evidence="1">
    <location>
        <begin position="1"/>
        <end position="26"/>
    </location>
</feature>
<organism evidence="2 3">
    <name type="scientific">Treponema bryantii</name>
    <dbReference type="NCBI Taxonomy" id="163"/>
    <lineage>
        <taxon>Bacteria</taxon>
        <taxon>Pseudomonadati</taxon>
        <taxon>Spirochaetota</taxon>
        <taxon>Spirochaetia</taxon>
        <taxon>Spirochaetales</taxon>
        <taxon>Treponemataceae</taxon>
        <taxon>Treponema</taxon>
    </lineage>
</organism>